<feature type="domain" description="Cation/H(+) antiporter central" evidence="24">
    <location>
        <begin position="864"/>
        <end position="946"/>
    </location>
</feature>
<dbReference type="Gene3D" id="2.160.20.10">
    <property type="entry name" value="Single-stranded right-handed beta-helix, Pectin lyase-like"/>
    <property type="match status" value="1"/>
</dbReference>
<evidence type="ECO:0000256" key="17">
    <source>
        <dbReference type="ARBA" id="ARBA00023316"/>
    </source>
</evidence>
<evidence type="ECO:0000259" key="24">
    <source>
        <dbReference type="Pfam" id="PF23256"/>
    </source>
</evidence>
<dbReference type="FunFam" id="1.20.1530.20:FF:000025">
    <property type="entry name" value="Cation/H(+) antiporter 28"/>
    <property type="match status" value="1"/>
</dbReference>
<feature type="transmembrane region" description="Helical" evidence="22">
    <location>
        <begin position="510"/>
        <end position="532"/>
    </location>
</feature>
<evidence type="ECO:0000259" key="25">
    <source>
        <dbReference type="Pfam" id="PF23259"/>
    </source>
</evidence>
<keyword evidence="14" id="KW-0406">Ion transport</keyword>
<dbReference type="InterPro" id="IPR012334">
    <property type="entry name" value="Pectin_lyas_fold"/>
</dbReference>
<dbReference type="AlphaFoldDB" id="A0A4P1QQN7"/>
<accession>A0A4P1QQN7</accession>
<evidence type="ECO:0000256" key="16">
    <source>
        <dbReference type="ARBA" id="ARBA00023295"/>
    </source>
</evidence>
<evidence type="ECO:0000313" key="27">
    <source>
        <dbReference type="Proteomes" id="UP000188354"/>
    </source>
</evidence>
<dbReference type="Gramene" id="OIV92563">
    <property type="protein sequence ID" value="OIV92563"/>
    <property type="gene ID" value="TanjilG_02326"/>
</dbReference>
<organism evidence="26 27">
    <name type="scientific">Lupinus angustifolius</name>
    <name type="common">Narrow-leaved blue lupine</name>
    <dbReference type="NCBI Taxonomy" id="3871"/>
    <lineage>
        <taxon>Eukaryota</taxon>
        <taxon>Viridiplantae</taxon>
        <taxon>Streptophyta</taxon>
        <taxon>Embryophyta</taxon>
        <taxon>Tracheophyta</taxon>
        <taxon>Spermatophyta</taxon>
        <taxon>Magnoliopsida</taxon>
        <taxon>eudicotyledons</taxon>
        <taxon>Gunneridae</taxon>
        <taxon>Pentapetalae</taxon>
        <taxon>rosids</taxon>
        <taxon>fabids</taxon>
        <taxon>Fabales</taxon>
        <taxon>Fabaceae</taxon>
        <taxon>Papilionoideae</taxon>
        <taxon>50 kb inversion clade</taxon>
        <taxon>genistoids sensu lato</taxon>
        <taxon>core genistoids</taxon>
        <taxon>Genisteae</taxon>
        <taxon>Lupinus</taxon>
    </lineage>
</organism>
<gene>
    <name evidence="26" type="ORF">TanjilG_02326</name>
</gene>
<dbReference type="PANTHER" id="PTHR32468:SF145">
    <property type="entry name" value="CATION_H(+) ANTIPORTER 28"/>
    <property type="match status" value="1"/>
</dbReference>
<dbReference type="GO" id="GO:0006885">
    <property type="term" value="P:regulation of pH"/>
    <property type="evidence" value="ECO:0007669"/>
    <property type="project" value="TreeGrafter"/>
</dbReference>
<feature type="transmembrane region" description="Helical" evidence="22">
    <location>
        <begin position="633"/>
        <end position="652"/>
    </location>
</feature>
<evidence type="ECO:0000256" key="19">
    <source>
        <dbReference type="ARBA" id="ARBA00038341"/>
    </source>
</evidence>
<evidence type="ECO:0000256" key="12">
    <source>
        <dbReference type="ARBA" id="ARBA00022958"/>
    </source>
</evidence>
<keyword evidence="17" id="KW-0961">Cell wall biogenesis/degradation</keyword>
<evidence type="ECO:0000256" key="18">
    <source>
        <dbReference type="ARBA" id="ARBA00034074"/>
    </source>
</evidence>
<dbReference type="GO" id="GO:0010047">
    <property type="term" value="P:fruit dehiscence"/>
    <property type="evidence" value="ECO:0007669"/>
    <property type="project" value="UniProtKB-ARBA"/>
</dbReference>
<dbReference type="GO" id="GO:0009830">
    <property type="term" value="P:cell wall modification involved in abscission"/>
    <property type="evidence" value="ECO:0007669"/>
    <property type="project" value="UniProtKB-ARBA"/>
</dbReference>
<keyword evidence="5" id="KW-0813">Transport</keyword>
<feature type="domain" description="Cation/H+ exchanger transmembrane" evidence="23">
    <location>
        <begin position="373"/>
        <end position="750"/>
    </location>
</feature>
<evidence type="ECO:0000256" key="22">
    <source>
        <dbReference type="SAM" id="Phobius"/>
    </source>
</evidence>
<dbReference type="GO" id="GO:0004650">
    <property type="term" value="F:polygalacturonase activity"/>
    <property type="evidence" value="ECO:0007669"/>
    <property type="project" value="UniProtKB-EC"/>
</dbReference>
<feature type="transmembrane region" description="Helical" evidence="22">
    <location>
        <begin position="451"/>
        <end position="469"/>
    </location>
</feature>
<reference evidence="26 27" key="1">
    <citation type="journal article" date="2017" name="Plant Biotechnol. J.">
        <title>A comprehensive draft genome sequence for lupin (Lupinus angustifolius), an emerging health food: insights into plant-microbe interactions and legume evolution.</title>
        <authorList>
            <person name="Hane J.K."/>
            <person name="Ming Y."/>
            <person name="Kamphuis L.G."/>
            <person name="Nelson M.N."/>
            <person name="Garg G."/>
            <person name="Atkins C.A."/>
            <person name="Bayer P.E."/>
            <person name="Bravo A."/>
            <person name="Bringans S."/>
            <person name="Cannon S."/>
            <person name="Edwards D."/>
            <person name="Foley R."/>
            <person name="Gao L.L."/>
            <person name="Harrison M.J."/>
            <person name="Huang W."/>
            <person name="Hurgobin B."/>
            <person name="Li S."/>
            <person name="Liu C.W."/>
            <person name="McGrath A."/>
            <person name="Morahan G."/>
            <person name="Murray J."/>
            <person name="Weller J."/>
            <person name="Jian J."/>
            <person name="Singh K.B."/>
        </authorList>
    </citation>
    <scope>NUCLEOTIDE SEQUENCE [LARGE SCALE GENOMIC DNA]</scope>
    <source>
        <strain evidence="27">cv. Tanjil</strain>
        <tissue evidence="26">Whole plant</tissue>
    </source>
</reference>
<evidence type="ECO:0000256" key="6">
    <source>
        <dbReference type="ARBA" id="ARBA00022512"/>
    </source>
</evidence>
<feature type="transmembrane region" description="Helical" evidence="22">
    <location>
        <begin position="588"/>
        <end position="608"/>
    </location>
</feature>
<feature type="domain" description="Cation/H(+) antiporter C-terminal" evidence="25">
    <location>
        <begin position="951"/>
        <end position="1108"/>
    </location>
</feature>
<dbReference type="InterPro" id="IPR006153">
    <property type="entry name" value="Cation/H_exchanger_TM"/>
</dbReference>
<dbReference type="Proteomes" id="UP000188354">
    <property type="component" value="Chromosome LG19"/>
</dbReference>
<sequence length="1123" mass="123670">MMRTRTHMSQGIVNVDHYGAIANDERDDTKAFEKAWNEACSRGAILVVPEKSVYRLKPITFSGPCQPNTAFKVYGTIKAWPHMSAYDKNRRLWIMFDSIKNLVVDGGGIIDGNGRKWWQNSCKVNKSLPCKEAPTAVTFYQCNNLQVKNLRLKNAQQMHVRFQKCFNVRASNLLVKAPWNSPNTDGIHVTETQNMIISNSVIGTGDDCISIVSGSKNIRALDITCGPGHGISIGSLGAGNSEAEVSNVVVNRATLTGTTNGVRIKTWQGGYGYAKDIKFINMAMRNVTNPIIIDQNYCDQDDPCQEQESAVALSNVVYQNIRGTSASEVAIKFECSKKVPCRGIYMQDVILTPEDGDGVIATLFLTMVIFCNGLHFILKPYSQPRITSDIIAGLALGNIGRVRTLFDSFNKAFGFIIDFGMMCYMFALGIEMDSHVLFNHLPRQTKAAYGGQIFTFVLSALTTPFLAYFNQNKILEFTLCLALAVSSTASPVLTRLITHLKIGKSDIGKIVIAGGMHSDFIGSLFLSIGYIFVPMALFCGDFEATQGLNKAFTMACAVLGQTVFAASFGPFFMNWINNENPEGRPMKGSHVILAIALMVLTCSFSTMYDYSPLLSAFLTGVCLPREGRVSKWVITKINYILTTIFFPIFFLWMGYEADIKKFHVGSRGAWAKLITLIIVGTAGKIAGTVISGAMMGFHWPESVAIGLLLTTKGHLHIYLAVKAMNCGANTSTGIGMIIAIFFTVVQGPTVVANIIKRARKRAPSHHMALQLLDPTSELRILLCLHGPHNIPASINFMEISRGSSDPGILVYVADMIELTDDISVTLDKDEGVHTTTVKDKEVMDMRDKVTDSFQTYVEENSDGITLKRTMALSTINNMPQDICVLAEDLMIALIILPFHRSHRSEGTLDGGNQGFRYVNRKVLRSAPCSVGILVDRGLGSIDHISASKVTINVAVIFIGGKDDREALAYASRVARHPGVKVTIIRFLVDPNAESSRLVRYRVILADQENEMKLDDEYFAHFYERHVVGGRISYTEKHLANAAETFSTLRSFEGQYSLVIVGREGGMNSILTRGMNDWQQCPELGPIGDVLSGPDFSMTVSVLIIQQHKVKGDLDGLDDDFSIM</sequence>
<dbReference type="GO" id="GO:0012505">
    <property type="term" value="C:endomembrane system"/>
    <property type="evidence" value="ECO:0007669"/>
    <property type="project" value="TreeGrafter"/>
</dbReference>
<dbReference type="Pfam" id="PF23256">
    <property type="entry name" value="CHX17_2nd"/>
    <property type="match status" value="1"/>
</dbReference>
<keyword evidence="8" id="KW-0633">Potassium transport</keyword>
<comment type="subcellular location">
    <subcellularLocation>
        <location evidence="1">Membrane</location>
        <topology evidence="1">Multi-pass membrane protein</topology>
    </subcellularLocation>
    <subcellularLocation>
        <location evidence="2">Secreted</location>
        <location evidence="2">Cell wall</location>
    </subcellularLocation>
</comment>
<dbReference type="GO" id="GO:0006813">
    <property type="term" value="P:potassium ion transport"/>
    <property type="evidence" value="ECO:0007669"/>
    <property type="project" value="UniProtKB-KW"/>
</dbReference>
<dbReference type="FunFam" id="2.160.20.10:FF:000028">
    <property type="entry name" value="Polygalacturonase QRT2"/>
    <property type="match status" value="1"/>
</dbReference>
<evidence type="ECO:0000256" key="14">
    <source>
        <dbReference type="ARBA" id="ARBA00023065"/>
    </source>
</evidence>
<proteinExistence type="inferred from homology"/>
<evidence type="ECO:0000256" key="21">
    <source>
        <dbReference type="RuleBase" id="RU361169"/>
    </source>
</evidence>
<dbReference type="SUPFAM" id="SSF51126">
    <property type="entry name" value="Pectin lyase-like"/>
    <property type="match status" value="1"/>
</dbReference>
<feature type="transmembrane region" description="Helical" evidence="22">
    <location>
        <begin position="673"/>
        <end position="697"/>
    </location>
</feature>
<dbReference type="Pfam" id="PF00999">
    <property type="entry name" value="Na_H_Exchanger"/>
    <property type="match status" value="1"/>
</dbReference>
<comment type="similarity">
    <text evidence="3 21">Belongs to the glycosyl hydrolase 28 family.</text>
</comment>
<dbReference type="InterPro" id="IPR038770">
    <property type="entry name" value="Na+/solute_symporter_sf"/>
</dbReference>
<dbReference type="PANTHER" id="PTHR32468">
    <property type="entry name" value="CATION/H + ANTIPORTER"/>
    <property type="match status" value="1"/>
</dbReference>
<evidence type="ECO:0000313" key="26">
    <source>
        <dbReference type="EMBL" id="OIV92563.1"/>
    </source>
</evidence>
<protein>
    <recommendedName>
        <fullName evidence="4">endo-polygalacturonase</fullName>
        <ecNumber evidence="4">3.2.1.15</ecNumber>
    </recommendedName>
</protein>
<dbReference type="InterPro" id="IPR011050">
    <property type="entry name" value="Pectin_lyase_fold/virulence"/>
</dbReference>
<keyword evidence="9 22" id="KW-0812">Transmembrane</keyword>
<evidence type="ECO:0000256" key="11">
    <source>
        <dbReference type="ARBA" id="ARBA00022801"/>
    </source>
</evidence>
<evidence type="ECO:0000256" key="4">
    <source>
        <dbReference type="ARBA" id="ARBA00012736"/>
    </source>
</evidence>
<dbReference type="Pfam" id="PF23259">
    <property type="entry name" value="CHX17_C"/>
    <property type="match status" value="1"/>
</dbReference>
<evidence type="ECO:0000256" key="13">
    <source>
        <dbReference type="ARBA" id="ARBA00022989"/>
    </source>
</evidence>
<evidence type="ECO:0000256" key="9">
    <source>
        <dbReference type="ARBA" id="ARBA00022692"/>
    </source>
</evidence>
<evidence type="ECO:0000256" key="5">
    <source>
        <dbReference type="ARBA" id="ARBA00022448"/>
    </source>
</evidence>
<dbReference type="GO" id="GO:0005975">
    <property type="term" value="P:carbohydrate metabolic process"/>
    <property type="evidence" value="ECO:0007669"/>
    <property type="project" value="InterPro"/>
</dbReference>
<feature type="transmembrane region" description="Helical" evidence="22">
    <location>
        <begin position="552"/>
        <end position="576"/>
    </location>
</feature>
<feature type="active site" evidence="20">
    <location>
        <position position="229"/>
    </location>
</feature>
<evidence type="ECO:0000259" key="23">
    <source>
        <dbReference type="Pfam" id="PF00999"/>
    </source>
</evidence>
<comment type="catalytic activity">
    <reaction evidence="18">
        <text>(1,4-alpha-D-galacturonosyl)n+m + H2O = (1,4-alpha-D-galacturonosyl)n + (1,4-alpha-D-galacturonosyl)m.</text>
        <dbReference type="EC" id="3.2.1.15"/>
    </reaction>
</comment>
<feature type="transmembrane region" description="Helical" evidence="22">
    <location>
        <begin position="733"/>
        <end position="755"/>
    </location>
</feature>
<evidence type="ECO:0000256" key="10">
    <source>
        <dbReference type="ARBA" id="ARBA00022729"/>
    </source>
</evidence>
<evidence type="ECO:0000256" key="7">
    <source>
        <dbReference type="ARBA" id="ARBA00022525"/>
    </source>
</evidence>
<keyword evidence="15 22" id="KW-0472">Membrane</keyword>
<dbReference type="GO" id="GO:1902600">
    <property type="term" value="P:proton transmembrane transport"/>
    <property type="evidence" value="ECO:0007669"/>
    <property type="project" value="InterPro"/>
</dbReference>
<dbReference type="Gene3D" id="1.20.1530.20">
    <property type="match status" value="1"/>
</dbReference>
<keyword evidence="13 22" id="KW-1133">Transmembrane helix</keyword>
<dbReference type="GO" id="GO:0009901">
    <property type="term" value="P:anther dehiscence"/>
    <property type="evidence" value="ECO:0007669"/>
    <property type="project" value="UniProtKB-ARBA"/>
</dbReference>
<dbReference type="Gene3D" id="3.40.50.12370">
    <property type="match status" value="1"/>
</dbReference>
<dbReference type="InterPro" id="IPR000743">
    <property type="entry name" value="Glyco_hydro_28"/>
</dbReference>
<dbReference type="InterPro" id="IPR057291">
    <property type="entry name" value="CHX17_2nd"/>
</dbReference>
<dbReference type="PROSITE" id="PS00502">
    <property type="entry name" value="POLYGALACTURONASE"/>
    <property type="match status" value="1"/>
</dbReference>
<dbReference type="InterPro" id="IPR050794">
    <property type="entry name" value="CPA2_transporter"/>
</dbReference>
<dbReference type="GO" id="GO:0016020">
    <property type="term" value="C:membrane"/>
    <property type="evidence" value="ECO:0007669"/>
    <property type="project" value="UniProtKB-SubCell"/>
</dbReference>
<dbReference type="EC" id="3.2.1.15" evidence="4"/>
<dbReference type="Pfam" id="PF00295">
    <property type="entry name" value="Glyco_hydro_28"/>
    <property type="match status" value="1"/>
</dbReference>
<keyword evidence="10" id="KW-0732">Signal</keyword>
<feature type="transmembrane region" description="Helical" evidence="22">
    <location>
        <begin position="358"/>
        <end position="378"/>
    </location>
</feature>
<feature type="transmembrane region" description="Helical" evidence="22">
    <location>
        <begin position="412"/>
        <end position="430"/>
    </location>
</feature>
<dbReference type="EMBL" id="CM007379">
    <property type="protein sequence ID" value="OIV92563.1"/>
    <property type="molecule type" value="Genomic_DNA"/>
</dbReference>
<keyword evidence="16 21" id="KW-0326">Glycosidase</keyword>
<evidence type="ECO:0000256" key="1">
    <source>
        <dbReference type="ARBA" id="ARBA00004141"/>
    </source>
</evidence>
<keyword evidence="11 21" id="KW-0378">Hydrolase</keyword>
<evidence type="ECO:0000256" key="15">
    <source>
        <dbReference type="ARBA" id="ARBA00023136"/>
    </source>
</evidence>
<keyword evidence="6" id="KW-0134">Cell wall</keyword>
<keyword evidence="12" id="KW-0630">Potassium</keyword>
<keyword evidence="7" id="KW-0964">Secreted</keyword>
<comment type="similarity">
    <text evidence="19">Belongs to the monovalent cation:proton antiporter 2 (CPA2) transporter (TC 2.A.37) family. CHX (TC 2.A.37.4) subfamily.</text>
</comment>
<name>A0A4P1QQN7_LUPAN</name>
<dbReference type="InterPro" id="IPR057290">
    <property type="entry name" value="CHX17_C"/>
</dbReference>
<evidence type="ECO:0000256" key="2">
    <source>
        <dbReference type="ARBA" id="ARBA00004191"/>
    </source>
</evidence>
<evidence type="ECO:0000256" key="3">
    <source>
        <dbReference type="ARBA" id="ARBA00008834"/>
    </source>
</evidence>
<evidence type="ECO:0000256" key="20">
    <source>
        <dbReference type="PROSITE-ProRule" id="PRU10052"/>
    </source>
</evidence>
<keyword evidence="27" id="KW-1185">Reference proteome</keyword>
<dbReference type="GO" id="GO:0015297">
    <property type="term" value="F:antiporter activity"/>
    <property type="evidence" value="ECO:0007669"/>
    <property type="project" value="InterPro"/>
</dbReference>
<evidence type="ECO:0000256" key="8">
    <source>
        <dbReference type="ARBA" id="ARBA00022538"/>
    </source>
</evidence>